<dbReference type="Pfam" id="PF00905">
    <property type="entry name" value="Transpeptidase"/>
    <property type="match status" value="1"/>
</dbReference>
<dbReference type="InterPro" id="IPR036950">
    <property type="entry name" value="PBP_transglycosylase"/>
</dbReference>
<dbReference type="InterPro" id="IPR001460">
    <property type="entry name" value="PCN-bd_Tpept"/>
</dbReference>
<dbReference type="Proteomes" id="UP000657177">
    <property type="component" value="Unassembled WGS sequence"/>
</dbReference>
<dbReference type="EMBL" id="JAAKDE010000015">
    <property type="protein sequence ID" value="MBA2133500.1"/>
    <property type="molecule type" value="Genomic_DNA"/>
</dbReference>
<dbReference type="InterPro" id="IPR050396">
    <property type="entry name" value="Glycosyltr_51/Transpeptidase"/>
</dbReference>
<evidence type="ECO:0000256" key="2">
    <source>
        <dbReference type="ARBA" id="ARBA00007739"/>
    </source>
</evidence>
<evidence type="ECO:0000256" key="1">
    <source>
        <dbReference type="ARBA" id="ARBA00007090"/>
    </source>
</evidence>
<dbReference type="PANTHER" id="PTHR32282:SF33">
    <property type="entry name" value="PEPTIDOGLYCAN GLYCOSYLTRANSFERASE"/>
    <property type="match status" value="1"/>
</dbReference>
<keyword evidence="11" id="KW-0961">Cell wall biogenesis/degradation</keyword>
<keyword evidence="14" id="KW-1133">Transmembrane helix</keyword>
<feature type="domain" description="Penicillin-binding protein transpeptidase" evidence="15">
    <location>
        <begin position="326"/>
        <end position="571"/>
    </location>
</feature>
<comment type="caution">
    <text evidence="17">The sequence shown here is derived from an EMBL/GenBank/DDBJ whole genome shotgun (WGS) entry which is preliminary data.</text>
</comment>
<feature type="transmembrane region" description="Helical" evidence="14">
    <location>
        <begin position="12"/>
        <end position="34"/>
    </location>
</feature>
<dbReference type="SUPFAM" id="SSF53955">
    <property type="entry name" value="Lysozyme-like"/>
    <property type="match status" value="1"/>
</dbReference>
<evidence type="ECO:0000256" key="14">
    <source>
        <dbReference type="SAM" id="Phobius"/>
    </source>
</evidence>
<keyword evidence="3" id="KW-0121">Carboxypeptidase</keyword>
<dbReference type="GO" id="GO:0008658">
    <property type="term" value="F:penicillin binding"/>
    <property type="evidence" value="ECO:0007669"/>
    <property type="project" value="InterPro"/>
</dbReference>
<dbReference type="InterPro" id="IPR001264">
    <property type="entry name" value="Glyco_trans_51"/>
</dbReference>
<comment type="similarity">
    <text evidence="2">In the N-terminal section; belongs to the glycosyltransferase 51 family.</text>
</comment>
<dbReference type="GO" id="GO:0008360">
    <property type="term" value="P:regulation of cell shape"/>
    <property type="evidence" value="ECO:0007669"/>
    <property type="project" value="UniProtKB-KW"/>
</dbReference>
<dbReference type="InterPro" id="IPR023346">
    <property type="entry name" value="Lysozyme-like_dom_sf"/>
</dbReference>
<dbReference type="Pfam" id="PF00912">
    <property type="entry name" value="Transgly"/>
    <property type="match status" value="1"/>
</dbReference>
<dbReference type="RefSeq" id="WP_181339961.1">
    <property type="nucleotide sequence ID" value="NZ_JAAKDE010000015.1"/>
</dbReference>
<keyword evidence="9" id="KW-0573">Peptidoglycan synthesis</keyword>
<evidence type="ECO:0000313" key="18">
    <source>
        <dbReference type="Proteomes" id="UP000657177"/>
    </source>
</evidence>
<evidence type="ECO:0000256" key="8">
    <source>
        <dbReference type="ARBA" id="ARBA00022960"/>
    </source>
</evidence>
<evidence type="ECO:0000256" key="6">
    <source>
        <dbReference type="ARBA" id="ARBA00022679"/>
    </source>
</evidence>
<accession>A0A8J6I0Q8</accession>
<comment type="similarity">
    <text evidence="1">In the C-terminal section; belongs to the transpeptidase family.</text>
</comment>
<dbReference type="SUPFAM" id="SSF56601">
    <property type="entry name" value="beta-lactamase/transpeptidase-like"/>
    <property type="match status" value="1"/>
</dbReference>
<evidence type="ECO:0000259" key="16">
    <source>
        <dbReference type="Pfam" id="PF00912"/>
    </source>
</evidence>
<evidence type="ECO:0000256" key="4">
    <source>
        <dbReference type="ARBA" id="ARBA00022670"/>
    </source>
</evidence>
<keyword evidence="4" id="KW-0645">Protease</keyword>
<evidence type="ECO:0000256" key="11">
    <source>
        <dbReference type="ARBA" id="ARBA00023316"/>
    </source>
</evidence>
<evidence type="ECO:0000256" key="10">
    <source>
        <dbReference type="ARBA" id="ARBA00023268"/>
    </source>
</evidence>
<dbReference type="FunFam" id="1.10.3810.10:FF:000001">
    <property type="entry name" value="Penicillin-binding protein 1A"/>
    <property type="match status" value="1"/>
</dbReference>
<comment type="catalytic activity">
    <reaction evidence="13">
        <text>[GlcNAc-(1-&gt;4)-Mur2Ac(oyl-L-Ala-gamma-D-Glu-L-Lys-D-Ala-D-Ala)](n)-di-trans,octa-cis-undecaprenyl diphosphate + beta-D-GlcNAc-(1-&gt;4)-Mur2Ac(oyl-L-Ala-gamma-D-Glu-L-Lys-D-Ala-D-Ala)-di-trans,octa-cis-undecaprenyl diphosphate = [GlcNAc-(1-&gt;4)-Mur2Ac(oyl-L-Ala-gamma-D-Glu-L-Lys-D-Ala-D-Ala)](n+1)-di-trans,octa-cis-undecaprenyl diphosphate + di-trans,octa-cis-undecaprenyl diphosphate + H(+)</text>
        <dbReference type="Rhea" id="RHEA:23708"/>
        <dbReference type="Rhea" id="RHEA-COMP:9602"/>
        <dbReference type="Rhea" id="RHEA-COMP:9603"/>
        <dbReference type="ChEBI" id="CHEBI:15378"/>
        <dbReference type="ChEBI" id="CHEBI:58405"/>
        <dbReference type="ChEBI" id="CHEBI:60033"/>
        <dbReference type="ChEBI" id="CHEBI:78435"/>
        <dbReference type="EC" id="2.4.99.28"/>
    </reaction>
</comment>
<keyword evidence="6" id="KW-0808">Transferase</keyword>
<dbReference type="PANTHER" id="PTHR32282">
    <property type="entry name" value="BINDING PROTEIN TRANSPEPTIDASE, PUTATIVE-RELATED"/>
    <property type="match status" value="1"/>
</dbReference>
<keyword evidence="14" id="KW-0472">Membrane</keyword>
<dbReference type="GO" id="GO:0009252">
    <property type="term" value="P:peptidoglycan biosynthetic process"/>
    <property type="evidence" value="ECO:0007669"/>
    <property type="project" value="UniProtKB-KW"/>
</dbReference>
<evidence type="ECO:0000259" key="15">
    <source>
        <dbReference type="Pfam" id="PF00905"/>
    </source>
</evidence>
<feature type="domain" description="Glycosyl transferase family 51" evidence="16">
    <location>
        <begin position="56"/>
        <end position="230"/>
    </location>
</feature>
<gene>
    <name evidence="17" type="ORF">G5B42_08100</name>
</gene>
<reference evidence="17" key="1">
    <citation type="submission" date="2020-06" db="EMBL/GenBank/DDBJ databases">
        <title>Novel chitinolytic bacterium.</title>
        <authorList>
            <person name="Ungkulpasvich U."/>
            <person name="Kosugi A."/>
            <person name="Uke A."/>
        </authorList>
    </citation>
    <scope>NUCLEOTIDE SEQUENCE</scope>
    <source>
        <strain evidence="17">UUS1-1</strain>
    </source>
</reference>
<protein>
    <submittedName>
        <fullName evidence="17">PBP1A family penicillin-binding protein</fullName>
    </submittedName>
</protein>
<evidence type="ECO:0000256" key="3">
    <source>
        <dbReference type="ARBA" id="ARBA00022645"/>
    </source>
</evidence>
<evidence type="ECO:0000256" key="5">
    <source>
        <dbReference type="ARBA" id="ARBA00022676"/>
    </source>
</evidence>
<proteinExistence type="inferred from homology"/>
<keyword evidence="7" id="KW-0378">Hydrolase</keyword>
<keyword evidence="18" id="KW-1185">Reference proteome</keyword>
<evidence type="ECO:0000256" key="13">
    <source>
        <dbReference type="ARBA" id="ARBA00049902"/>
    </source>
</evidence>
<dbReference type="Gene3D" id="1.10.3810.10">
    <property type="entry name" value="Biosynthetic peptidoglycan transglycosylase-like"/>
    <property type="match status" value="1"/>
</dbReference>
<dbReference type="GO" id="GO:0030288">
    <property type="term" value="C:outer membrane-bounded periplasmic space"/>
    <property type="evidence" value="ECO:0007669"/>
    <property type="project" value="TreeGrafter"/>
</dbReference>
<organism evidence="17 18">
    <name type="scientific">Capillibacterium thermochitinicola</name>
    <dbReference type="NCBI Taxonomy" id="2699427"/>
    <lineage>
        <taxon>Bacteria</taxon>
        <taxon>Bacillati</taxon>
        <taxon>Bacillota</taxon>
        <taxon>Capillibacterium</taxon>
    </lineage>
</organism>
<dbReference type="AlphaFoldDB" id="A0A8J6I0Q8"/>
<name>A0A8J6I0Q8_9FIRM</name>
<evidence type="ECO:0000313" key="17">
    <source>
        <dbReference type="EMBL" id="MBA2133500.1"/>
    </source>
</evidence>
<dbReference type="InterPro" id="IPR012338">
    <property type="entry name" value="Beta-lactam/transpept-like"/>
</dbReference>
<keyword evidence="14" id="KW-0812">Transmembrane</keyword>
<keyword evidence="8" id="KW-0133">Cell shape</keyword>
<dbReference type="GO" id="GO:0009002">
    <property type="term" value="F:serine-type D-Ala-D-Ala carboxypeptidase activity"/>
    <property type="evidence" value="ECO:0007669"/>
    <property type="project" value="UniProtKB-EC"/>
</dbReference>
<comment type="catalytic activity">
    <reaction evidence="12">
        <text>Preferential cleavage: (Ac)2-L-Lys-D-Ala-|-D-Ala. Also transpeptidation of peptidyl-alanyl moieties that are N-acyl substituents of D-alanine.</text>
        <dbReference type="EC" id="3.4.16.4"/>
    </reaction>
</comment>
<evidence type="ECO:0000256" key="12">
    <source>
        <dbReference type="ARBA" id="ARBA00034000"/>
    </source>
</evidence>
<dbReference type="Gene3D" id="3.40.710.10">
    <property type="entry name" value="DD-peptidase/beta-lactamase superfamily"/>
    <property type="match status" value="1"/>
</dbReference>
<evidence type="ECO:0000256" key="7">
    <source>
        <dbReference type="ARBA" id="ARBA00022801"/>
    </source>
</evidence>
<dbReference type="NCBIfam" id="TIGR02074">
    <property type="entry name" value="PBP_1a_fam"/>
    <property type="match status" value="1"/>
</dbReference>
<keyword evidence="5" id="KW-0328">Glycosyltransferase</keyword>
<keyword evidence="10" id="KW-0511">Multifunctional enzyme</keyword>
<dbReference type="GO" id="GO:0008955">
    <property type="term" value="F:peptidoglycan glycosyltransferase activity"/>
    <property type="evidence" value="ECO:0007669"/>
    <property type="project" value="UniProtKB-EC"/>
</dbReference>
<evidence type="ECO:0000256" key="9">
    <source>
        <dbReference type="ARBA" id="ARBA00022984"/>
    </source>
</evidence>
<dbReference type="GO" id="GO:0006508">
    <property type="term" value="P:proteolysis"/>
    <property type="evidence" value="ECO:0007669"/>
    <property type="project" value="UniProtKB-KW"/>
</dbReference>
<sequence length="774" mass="85319">MAKLLHKPFGLSWRLIGIVVVSGLFLGIAAGIIFGSKIPDNPPPPVEATIIYDINGDIVQRLFQENRIPVDFDQIPEMMKNAIIAVEDPDFYNHRGIKIRAILRAVWVNLLAWDFKQGGSTITQQYAKVSLLTHKKTISRKVKEWFYAINLERNLSKNEILERYLNYIYFGNGAHGVEAAAQRYFNKHIWELELPQFALLAGIIRSPGYYCPFKNPENALERRNFVLEKMVEAKFITPEEAAQARQTPLGVVSEGARIRNAPYFVDYIIQELTVKHNMFTEEDLYTQGYRIYTTLDLRMQAIAEEAIADLPTGKPDRNNVTQPQIAFVAMDPTNGHIKAMIGGRDWQNTQLNRATKAYRQPGSCIKPFVYAAAIDSHRFTPATVLIDEEIEYPSGDGGSWIPQNFSKTFQGPVRLRTALENSLNTISVRLTDQLGVSTIFKMAQNMGLTSLVSSGGLNDMALSPLALGGLTRGVTPLELTAAYTPFANKGIYSEPLAILKVTDSQGRVLLENGPKRRVVIRESVAYVVTDMLKGVIENGTGRRGRIGRPAAGKTGTSDQDTNAWFVGYTPEIIAGVWIGNDSQAVPLVVNNTKITSGYAAEIWGRFARRVLENRPITDFPVPAGVSTNIEVCAETGYLASPYCPETIREVFIAGTEPVDSCPTHSAPDLGSKIILQVCLDSGALATTFCPADRVITKTYWAVTGTETTDGSPMPTGNCPLHGETSSEEVVLEVCTESGLIATPFCPFDAVETMSFTPGDEPTLPCNLHAGRNRR</sequence>
<dbReference type="GO" id="GO:0071555">
    <property type="term" value="P:cell wall organization"/>
    <property type="evidence" value="ECO:0007669"/>
    <property type="project" value="UniProtKB-KW"/>
</dbReference>